<accession>K2R2R7</accession>
<protein>
    <submittedName>
        <fullName evidence="2">Methanogenesis marker protein 17</fullName>
    </submittedName>
</protein>
<sequence length="219" mass="25963">MQVECYDESGREVYDMILRQILQDVQIGRAIKDIRIYIDPREPVFIIALQYLKTAPPVVMEDIAEYKYDKEANEGFLQIKDEKYLPDLLKKLWELEGRNKIHQPSRYEVIIDDPQIKLEGLVVNDPEENLKKKIYDALFRIIPEGFRVMEHYSEGNIIALTCSDEYIKEEYLEKTREIVKEMEKNKRPYDARLKSPEKRGVPENSRSKVSKNLNKKYSE</sequence>
<dbReference type="InterPro" id="IPR016762">
    <property type="entry name" value="Methan_mark_17"/>
</dbReference>
<evidence type="ECO:0000313" key="2">
    <source>
        <dbReference type="EMBL" id="EKF85517.1"/>
    </source>
</evidence>
<dbReference type="RefSeq" id="WP_004031121.1">
    <property type="nucleotide sequence ID" value="NZ_AMPO01000007.1"/>
</dbReference>
<gene>
    <name evidence="2" type="ORF">A994_08786</name>
</gene>
<reference evidence="2 3" key="1">
    <citation type="journal article" date="2012" name="J. Bacteriol.">
        <title>Draft genome sequence of Methanobacterium formicicum DSM 3637, an archaebacterium isolated from the methane producer amoeba Pelomyxa palustris.</title>
        <authorList>
            <person name="Gutierrez G."/>
        </authorList>
    </citation>
    <scope>NUCLEOTIDE SEQUENCE [LARGE SCALE GENOMIC DNA]</scope>
    <source>
        <strain evidence="3">DSM 3637 / PP1</strain>
    </source>
</reference>
<name>K2R2R7_METFP</name>
<feature type="region of interest" description="Disordered" evidence="1">
    <location>
        <begin position="183"/>
        <end position="219"/>
    </location>
</feature>
<dbReference type="Pfam" id="PF09886">
    <property type="entry name" value="DUF2113"/>
    <property type="match status" value="1"/>
</dbReference>
<comment type="caution">
    <text evidence="2">The sequence shown here is derived from an EMBL/GenBank/DDBJ whole genome shotgun (WGS) entry which is preliminary data.</text>
</comment>
<dbReference type="PATRIC" id="fig|1204725.3.peg.1768"/>
<evidence type="ECO:0000313" key="3">
    <source>
        <dbReference type="Proteomes" id="UP000007360"/>
    </source>
</evidence>
<dbReference type="AlphaFoldDB" id="K2R2R7"/>
<organism evidence="2 3">
    <name type="scientific">Methanobacterium formicicum (strain DSM 3637 / PP1)</name>
    <dbReference type="NCBI Taxonomy" id="1204725"/>
    <lineage>
        <taxon>Archaea</taxon>
        <taxon>Methanobacteriati</taxon>
        <taxon>Methanobacteriota</taxon>
        <taxon>Methanomada group</taxon>
        <taxon>Methanobacteria</taxon>
        <taxon>Methanobacteriales</taxon>
        <taxon>Methanobacteriaceae</taxon>
        <taxon>Methanobacterium</taxon>
    </lineage>
</organism>
<keyword evidence="3" id="KW-1185">Reference proteome</keyword>
<dbReference type="Proteomes" id="UP000007360">
    <property type="component" value="Unassembled WGS sequence"/>
</dbReference>
<feature type="compositionally biased region" description="Basic and acidic residues" evidence="1">
    <location>
        <begin position="183"/>
        <end position="201"/>
    </location>
</feature>
<dbReference type="PIRSF" id="PIRSF019464">
    <property type="entry name" value="UCP019464"/>
    <property type="match status" value="1"/>
</dbReference>
<dbReference type="OrthoDB" id="52971at2157"/>
<evidence type="ECO:0000256" key="1">
    <source>
        <dbReference type="SAM" id="MobiDB-lite"/>
    </source>
</evidence>
<dbReference type="EMBL" id="AMPO01000007">
    <property type="protein sequence ID" value="EKF85517.1"/>
    <property type="molecule type" value="Genomic_DNA"/>
</dbReference>
<proteinExistence type="predicted"/>
<dbReference type="NCBIfam" id="TIGR03291">
    <property type="entry name" value="methan_mark_17"/>
    <property type="match status" value="1"/>
</dbReference>